<protein>
    <submittedName>
        <fullName evidence="1">Uncharacterized protein</fullName>
    </submittedName>
</protein>
<dbReference type="AlphaFoldDB" id="A0AAV1KHG3"/>
<accession>A0AAV1KHG3</accession>
<organism evidence="1 2">
    <name type="scientific">Parnassius mnemosyne</name>
    <name type="common">clouded apollo</name>
    <dbReference type="NCBI Taxonomy" id="213953"/>
    <lineage>
        <taxon>Eukaryota</taxon>
        <taxon>Metazoa</taxon>
        <taxon>Ecdysozoa</taxon>
        <taxon>Arthropoda</taxon>
        <taxon>Hexapoda</taxon>
        <taxon>Insecta</taxon>
        <taxon>Pterygota</taxon>
        <taxon>Neoptera</taxon>
        <taxon>Endopterygota</taxon>
        <taxon>Lepidoptera</taxon>
        <taxon>Glossata</taxon>
        <taxon>Ditrysia</taxon>
        <taxon>Papilionoidea</taxon>
        <taxon>Papilionidae</taxon>
        <taxon>Parnassiinae</taxon>
        <taxon>Parnassini</taxon>
        <taxon>Parnassius</taxon>
        <taxon>Driopa</taxon>
    </lineage>
</organism>
<dbReference type="Proteomes" id="UP001314205">
    <property type="component" value="Unassembled WGS sequence"/>
</dbReference>
<evidence type="ECO:0000313" key="2">
    <source>
        <dbReference type="Proteomes" id="UP001314205"/>
    </source>
</evidence>
<name>A0AAV1KHG3_9NEOP</name>
<keyword evidence="2" id="KW-1185">Reference proteome</keyword>
<gene>
    <name evidence="1" type="ORF">PARMNEM_LOCUS4019</name>
</gene>
<proteinExistence type="predicted"/>
<dbReference type="EMBL" id="CAVLGL010000046">
    <property type="protein sequence ID" value="CAK1582503.1"/>
    <property type="molecule type" value="Genomic_DNA"/>
</dbReference>
<reference evidence="1 2" key="1">
    <citation type="submission" date="2023-11" db="EMBL/GenBank/DDBJ databases">
        <authorList>
            <person name="Hedman E."/>
            <person name="Englund M."/>
            <person name="Stromberg M."/>
            <person name="Nyberg Akerstrom W."/>
            <person name="Nylinder S."/>
            <person name="Jareborg N."/>
            <person name="Kallberg Y."/>
            <person name="Kronander E."/>
        </authorList>
    </citation>
    <scope>NUCLEOTIDE SEQUENCE [LARGE SCALE GENOMIC DNA]</scope>
</reference>
<comment type="caution">
    <text evidence="1">The sequence shown here is derived from an EMBL/GenBank/DDBJ whole genome shotgun (WGS) entry which is preliminary data.</text>
</comment>
<sequence length="84" mass="9977">MLKKANQREDSWRQITAQINLPGEELKRRLDGFLDGLLSSREKQGEKKPYNRFRHIANELRKYCCVMFIADLGKYTQQQINKGY</sequence>
<evidence type="ECO:0000313" key="1">
    <source>
        <dbReference type="EMBL" id="CAK1582503.1"/>
    </source>
</evidence>